<dbReference type="AlphaFoldDB" id="A0A8S2Y9A9"/>
<feature type="region of interest" description="Disordered" evidence="1">
    <location>
        <begin position="110"/>
        <end position="131"/>
    </location>
</feature>
<evidence type="ECO:0000256" key="1">
    <source>
        <dbReference type="SAM" id="MobiDB-lite"/>
    </source>
</evidence>
<evidence type="ECO:0000313" key="2">
    <source>
        <dbReference type="EMBL" id="CAF4540770.1"/>
    </source>
</evidence>
<dbReference type="EMBL" id="CAJOBC010113545">
    <property type="protein sequence ID" value="CAF4540770.1"/>
    <property type="molecule type" value="Genomic_DNA"/>
</dbReference>
<dbReference type="Proteomes" id="UP000681722">
    <property type="component" value="Unassembled WGS sequence"/>
</dbReference>
<accession>A0A8S2Y9A9</accession>
<comment type="caution">
    <text evidence="2">The sequence shown here is derived from an EMBL/GenBank/DDBJ whole genome shotgun (WGS) entry which is preliminary data.</text>
</comment>
<feature type="compositionally biased region" description="Polar residues" evidence="1">
    <location>
        <begin position="110"/>
        <end position="124"/>
    </location>
</feature>
<evidence type="ECO:0000313" key="3">
    <source>
        <dbReference type="Proteomes" id="UP000681722"/>
    </source>
</evidence>
<organism evidence="2 3">
    <name type="scientific">Didymodactylos carnosus</name>
    <dbReference type="NCBI Taxonomy" id="1234261"/>
    <lineage>
        <taxon>Eukaryota</taxon>
        <taxon>Metazoa</taxon>
        <taxon>Spiralia</taxon>
        <taxon>Gnathifera</taxon>
        <taxon>Rotifera</taxon>
        <taxon>Eurotatoria</taxon>
        <taxon>Bdelloidea</taxon>
        <taxon>Philodinida</taxon>
        <taxon>Philodinidae</taxon>
        <taxon>Didymodactylos</taxon>
    </lineage>
</organism>
<proteinExistence type="predicted"/>
<gene>
    <name evidence="2" type="ORF">SRO942_LOCUS46578</name>
</gene>
<protein>
    <submittedName>
        <fullName evidence="2">Uncharacterized protein</fullName>
    </submittedName>
</protein>
<sequence>VVHSYLLIVEHSDSPDRIEQTTEKRQHFMELTNHLLNPESVNLDPSHLTVSDEQIHEYENEKCNSNEAYSFQQQEEGSYAQAIAASATHVQPPQPLLVTPGTLSTITITRSTQHQSQNQHYSSGESDESGS</sequence>
<name>A0A8S2Y9A9_9BILA</name>
<reference evidence="2" key="1">
    <citation type="submission" date="2021-02" db="EMBL/GenBank/DDBJ databases">
        <authorList>
            <person name="Nowell W R."/>
        </authorList>
    </citation>
    <scope>NUCLEOTIDE SEQUENCE</scope>
</reference>
<feature type="non-terminal residue" evidence="2">
    <location>
        <position position="1"/>
    </location>
</feature>